<dbReference type="SUPFAM" id="SSF53383">
    <property type="entry name" value="PLP-dependent transferases"/>
    <property type="match status" value="1"/>
</dbReference>
<dbReference type="Proteomes" id="UP000273811">
    <property type="component" value="Unassembled WGS sequence"/>
</dbReference>
<dbReference type="InterPro" id="IPR016454">
    <property type="entry name" value="Cysteine_dSase"/>
</dbReference>
<dbReference type="PANTHER" id="PTHR11601:SF36">
    <property type="entry name" value="CYSTEINE DESULFURASE NIFS-RELATED"/>
    <property type="match status" value="1"/>
</dbReference>
<dbReference type="InterPro" id="IPR015421">
    <property type="entry name" value="PyrdxlP-dep_Trfase_major"/>
</dbReference>
<keyword evidence="5" id="KW-1185">Reference proteome</keyword>
<evidence type="ECO:0000313" key="4">
    <source>
        <dbReference type="EMBL" id="RWR08097.1"/>
    </source>
</evidence>
<dbReference type="NCBIfam" id="NF002806">
    <property type="entry name" value="PRK02948.1"/>
    <property type="match status" value="1"/>
</dbReference>
<name>A0A443IQ15_9BACI</name>
<feature type="domain" description="Aminotransferase class V" evidence="3">
    <location>
        <begin position="3"/>
        <end position="361"/>
    </location>
</feature>
<dbReference type="InterPro" id="IPR000192">
    <property type="entry name" value="Aminotrans_V_dom"/>
</dbReference>
<keyword evidence="4" id="KW-0808">Transferase</keyword>
<comment type="cofactor">
    <cofactor evidence="1">
        <name>pyridoxal 5'-phosphate</name>
        <dbReference type="ChEBI" id="CHEBI:597326"/>
    </cofactor>
</comment>
<evidence type="ECO:0000256" key="1">
    <source>
        <dbReference type="ARBA" id="ARBA00001933"/>
    </source>
</evidence>
<dbReference type="OrthoDB" id="9808002at2"/>
<dbReference type="InterPro" id="IPR015424">
    <property type="entry name" value="PyrdxlP-dep_Trfase"/>
</dbReference>
<dbReference type="GO" id="GO:0008483">
    <property type="term" value="F:transaminase activity"/>
    <property type="evidence" value="ECO:0007669"/>
    <property type="project" value="UniProtKB-KW"/>
</dbReference>
<sequence length="378" mass="41061">MKYFDYSASCPLDREAAEVYVKAASSYYGNSSSLHDAGDQANELLEYSRAQFARFFGVSKDGVFFTGSGSEGNFLAIQTLLSGKVKRGKHIITGMAEHSSVLNTMEKLQKAGWDITMLPFAPDGRIDVSAFGNAVRHNTVLASIQHANPEIGTLQPIEEISRICRENDILFHSDCVQSFGKVDLTAVARSVDSLTISGHKFYGPKGVGAVYLNPALRWDPYVPSTTHEGGFRPGTVNVPGIAAMAAAAEKAVSRLEIDSKHYHELRGEFLKSLEPVKAKCTVYEADLPSTIGMRVAGLEGQLVMNEANQRGFAISTGSACQVSLQAPSKTMIALGVEVKAAKEFIRITLGRETEMEDVRQLGEVLVKIVEENLQGTFE</sequence>
<gene>
    <name evidence="4" type="ORF">D4N35_012255</name>
</gene>
<dbReference type="InterPro" id="IPR015422">
    <property type="entry name" value="PyrdxlP-dep_Trfase_small"/>
</dbReference>
<dbReference type="Gene3D" id="3.90.1150.10">
    <property type="entry name" value="Aspartate Aminotransferase, domain 1"/>
    <property type="match status" value="1"/>
</dbReference>
<organism evidence="4 5">
    <name type="scientific">Siminovitchia fortis</name>
    <dbReference type="NCBI Taxonomy" id="254758"/>
    <lineage>
        <taxon>Bacteria</taxon>
        <taxon>Bacillati</taxon>
        <taxon>Bacillota</taxon>
        <taxon>Bacilli</taxon>
        <taxon>Bacillales</taxon>
        <taxon>Bacillaceae</taxon>
        <taxon>Siminovitchia</taxon>
    </lineage>
</organism>
<reference evidence="4" key="1">
    <citation type="submission" date="2018-12" db="EMBL/GenBank/DDBJ databases">
        <authorList>
            <person name="Sun L."/>
            <person name="Chen Z."/>
        </authorList>
    </citation>
    <scope>NUCLEOTIDE SEQUENCE [LARGE SCALE GENOMIC DNA]</scope>
    <source>
        <strain evidence="4">DSM 16012</strain>
    </source>
</reference>
<protein>
    <submittedName>
        <fullName evidence="4">Aminotransferase class V-fold PLP-dependent enzyme</fullName>
    </submittedName>
</protein>
<proteinExistence type="predicted"/>
<dbReference type="PIRSF" id="PIRSF005572">
    <property type="entry name" value="NifS"/>
    <property type="match status" value="1"/>
</dbReference>
<keyword evidence="2" id="KW-0663">Pyridoxal phosphate</keyword>
<evidence type="ECO:0000256" key="2">
    <source>
        <dbReference type="ARBA" id="ARBA00022898"/>
    </source>
</evidence>
<dbReference type="RefSeq" id="WP_120074021.1">
    <property type="nucleotide sequence ID" value="NZ_CP126113.1"/>
</dbReference>
<comment type="caution">
    <text evidence="4">The sequence shown here is derived from an EMBL/GenBank/DDBJ whole genome shotgun (WGS) entry which is preliminary data.</text>
</comment>
<accession>A0A443IQ15</accession>
<evidence type="ECO:0000259" key="3">
    <source>
        <dbReference type="Pfam" id="PF00266"/>
    </source>
</evidence>
<dbReference type="Pfam" id="PF00266">
    <property type="entry name" value="Aminotran_5"/>
    <property type="match status" value="1"/>
</dbReference>
<dbReference type="AlphaFoldDB" id="A0A443IQ15"/>
<keyword evidence="4" id="KW-0032">Aminotransferase</keyword>
<dbReference type="PANTHER" id="PTHR11601">
    <property type="entry name" value="CYSTEINE DESULFURYLASE FAMILY MEMBER"/>
    <property type="match status" value="1"/>
</dbReference>
<dbReference type="Gene3D" id="3.40.640.10">
    <property type="entry name" value="Type I PLP-dependent aspartate aminotransferase-like (Major domain)"/>
    <property type="match status" value="1"/>
</dbReference>
<dbReference type="EMBL" id="QYTU02000027">
    <property type="protein sequence ID" value="RWR08097.1"/>
    <property type="molecule type" value="Genomic_DNA"/>
</dbReference>
<evidence type="ECO:0000313" key="5">
    <source>
        <dbReference type="Proteomes" id="UP000273811"/>
    </source>
</evidence>